<keyword evidence="2" id="KW-1185">Reference proteome</keyword>
<organism evidence="1 2">
    <name type="scientific">Onchocerca volvulus</name>
    <dbReference type="NCBI Taxonomy" id="6282"/>
    <lineage>
        <taxon>Eukaryota</taxon>
        <taxon>Metazoa</taxon>
        <taxon>Ecdysozoa</taxon>
        <taxon>Nematoda</taxon>
        <taxon>Chromadorea</taxon>
        <taxon>Rhabditida</taxon>
        <taxon>Spirurina</taxon>
        <taxon>Spiruromorpha</taxon>
        <taxon>Filarioidea</taxon>
        <taxon>Onchocercidae</taxon>
        <taxon>Onchocerca</taxon>
    </lineage>
</organism>
<protein>
    <submittedName>
        <fullName evidence="1">Uncharacterized protein</fullName>
    </submittedName>
</protein>
<proteinExistence type="predicted"/>
<name>A0A8R1TSR0_ONCVO</name>
<reference evidence="2" key="1">
    <citation type="submission" date="2013-10" db="EMBL/GenBank/DDBJ databases">
        <title>Genome sequencing of Onchocerca volvulus.</title>
        <authorList>
            <person name="Cotton J."/>
            <person name="Tsai J."/>
            <person name="Stanley E."/>
            <person name="Tracey A."/>
            <person name="Holroyd N."/>
            <person name="Lustigman S."/>
            <person name="Berriman M."/>
        </authorList>
    </citation>
    <scope>NUCLEOTIDE SEQUENCE</scope>
</reference>
<reference evidence="1" key="2">
    <citation type="submission" date="2022-06" db="UniProtKB">
        <authorList>
            <consortium name="EnsemblMetazoa"/>
        </authorList>
    </citation>
    <scope>IDENTIFICATION</scope>
</reference>
<dbReference type="EnsemblMetazoa" id="OVOC3661.1">
    <property type="protein sequence ID" value="OVOC3661.1"/>
    <property type="gene ID" value="WBGene00240470"/>
</dbReference>
<dbReference type="AlphaFoldDB" id="A0A8R1TSR0"/>
<dbReference type="EMBL" id="CMVM020000120">
    <property type="status" value="NOT_ANNOTATED_CDS"/>
    <property type="molecule type" value="Genomic_DNA"/>
</dbReference>
<accession>A0A8R1TSR0</accession>
<sequence>MNLEWQIFYSNEDNNKVKKFHNKSLRLFHPAVNCVRMIKMNEPVLLGIFVAYPDTDNFEMLK</sequence>
<evidence type="ECO:0000313" key="2">
    <source>
        <dbReference type="Proteomes" id="UP000024404"/>
    </source>
</evidence>
<evidence type="ECO:0000313" key="1">
    <source>
        <dbReference type="EnsemblMetazoa" id="OVOC3661.1"/>
    </source>
</evidence>
<dbReference type="Proteomes" id="UP000024404">
    <property type="component" value="Unassembled WGS sequence"/>
</dbReference>